<protein>
    <submittedName>
        <fullName evidence="4">Gfo/Idh/MocA family oxidoreductase</fullName>
    </submittedName>
</protein>
<dbReference type="RefSeq" id="WP_161411382.1">
    <property type="nucleotide sequence ID" value="NZ_WTUZ01000040.1"/>
</dbReference>
<proteinExistence type="predicted"/>
<name>A0A6L8V9E9_9BACL</name>
<dbReference type="InterPro" id="IPR000683">
    <property type="entry name" value="Gfo/Idh/MocA-like_OxRdtase_N"/>
</dbReference>
<organism evidence="4 5">
    <name type="scientific">Paenibacillus silvestris</name>
    <dbReference type="NCBI Taxonomy" id="2606219"/>
    <lineage>
        <taxon>Bacteria</taxon>
        <taxon>Bacillati</taxon>
        <taxon>Bacillota</taxon>
        <taxon>Bacilli</taxon>
        <taxon>Bacillales</taxon>
        <taxon>Paenibacillaceae</taxon>
        <taxon>Paenibacillus</taxon>
    </lineage>
</organism>
<comment type="caution">
    <text evidence="4">The sequence shown here is derived from an EMBL/GenBank/DDBJ whole genome shotgun (WGS) entry which is preliminary data.</text>
</comment>
<dbReference type="SUPFAM" id="SSF51735">
    <property type="entry name" value="NAD(P)-binding Rossmann-fold domains"/>
    <property type="match status" value="1"/>
</dbReference>
<dbReference type="GO" id="GO:0016491">
    <property type="term" value="F:oxidoreductase activity"/>
    <property type="evidence" value="ECO:0007669"/>
    <property type="project" value="UniProtKB-KW"/>
</dbReference>
<gene>
    <name evidence="4" type="ORF">GQF01_32775</name>
</gene>
<sequence>MKVINIGIVGTGFSAKAHMEAIRRIPYLRVAAVAASSMEKAQQIAEEYGIPKAYGDASELIQDNDIMAVHNCTPNYLHYAINREVLLAGKHILSEKPLGLSSIQTKELALLAQNSRGVSGVAFNYRHFPLIAEAKHRISKLTYGQVNLVYGGFLQDWLLHRTDYNWRLEPAYNGASRALADIGSHWCDTVQYVLGKKIVKVFADLKTVHPTRLKPPETAGMLKGQSDPEYEEIAMRTEDYGSVLVHFEDGIQGVFTISQVSAGRKNKLFFEIAAEQGSLAWNQENPHSLWIGHRDQANVELSSDPRLLCESAAQLAHYPGGHQEGWPDALKNMLIDFYSVVRDPSLKSTAAVRSFANFDDGNQIMSVIDAILESHRTEQWVKIS</sequence>
<dbReference type="InterPro" id="IPR050463">
    <property type="entry name" value="Gfo/Idh/MocA_oxidrdct_glycsds"/>
</dbReference>
<keyword evidence="5" id="KW-1185">Reference proteome</keyword>
<dbReference type="PANTHER" id="PTHR43818:SF11">
    <property type="entry name" value="BCDNA.GH03377"/>
    <property type="match status" value="1"/>
</dbReference>
<evidence type="ECO:0000313" key="4">
    <source>
        <dbReference type="EMBL" id="MZQ86895.1"/>
    </source>
</evidence>
<dbReference type="Pfam" id="PF22725">
    <property type="entry name" value="GFO_IDH_MocA_C3"/>
    <property type="match status" value="1"/>
</dbReference>
<reference evidence="4 5" key="1">
    <citation type="submission" date="2019-12" db="EMBL/GenBank/DDBJ databases">
        <title>Paenibacillus sp. nov. sp. isolated from soil.</title>
        <authorList>
            <person name="Kim J."/>
            <person name="Jeong S.E."/>
            <person name="Jung H.S."/>
            <person name="Jeon C.O."/>
        </authorList>
    </citation>
    <scope>NUCLEOTIDE SEQUENCE [LARGE SCALE GENOMIC DNA]</scope>
    <source>
        <strain evidence="4 5">5J-6</strain>
    </source>
</reference>
<dbReference type="GO" id="GO:0000166">
    <property type="term" value="F:nucleotide binding"/>
    <property type="evidence" value="ECO:0007669"/>
    <property type="project" value="InterPro"/>
</dbReference>
<dbReference type="Pfam" id="PF01408">
    <property type="entry name" value="GFO_IDH_MocA"/>
    <property type="match status" value="1"/>
</dbReference>
<dbReference type="SUPFAM" id="SSF55347">
    <property type="entry name" value="Glyceraldehyde-3-phosphate dehydrogenase-like, C-terminal domain"/>
    <property type="match status" value="1"/>
</dbReference>
<evidence type="ECO:0000256" key="1">
    <source>
        <dbReference type="ARBA" id="ARBA00023002"/>
    </source>
</evidence>
<dbReference type="Gene3D" id="3.30.360.10">
    <property type="entry name" value="Dihydrodipicolinate Reductase, domain 2"/>
    <property type="match status" value="1"/>
</dbReference>
<evidence type="ECO:0000313" key="5">
    <source>
        <dbReference type="Proteomes" id="UP000481087"/>
    </source>
</evidence>
<feature type="domain" description="GFO/IDH/MocA-like oxidoreductase" evidence="3">
    <location>
        <begin position="132"/>
        <end position="279"/>
    </location>
</feature>
<keyword evidence="1" id="KW-0560">Oxidoreductase</keyword>
<dbReference type="Gene3D" id="3.40.50.720">
    <property type="entry name" value="NAD(P)-binding Rossmann-like Domain"/>
    <property type="match status" value="1"/>
</dbReference>
<dbReference type="AlphaFoldDB" id="A0A6L8V9E9"/>
<accession>A0A6L8V9E9</accession>
<feature type="domain" description="Gfo/Idh/MocA-like oxidoreductase N-terminal" evidence="2">
    <location>
        <begin position="4"/>
        <end position="118"/>
    </location>
</feature>
<dbReference type="PANTHER" id="PTHR43818">
    <property type="entry name" value="BCDNA.GH03377"/>
    <property type="match status" value="1"/>
</dbReference>
<evidence type="ECO:0000259" key="2">
    <source>
        <dbReference type="Pfam" id="PF01408"/>
    </source>
</evidence>
<dbReference type="Proteomes" id="UP000481087">
    <property type="component" value="Unassembled WGS sequence"/>
</dbReference>
<dbReference type="InterPro" id="IPR055170">
    <property type="entry name" value="GFO_IDH_MocA-like_dom"/>
</dbReference>
<evidence type="ECO:0000259" key="3">
    <source>
        <dbReference type="Pfam" id="PF22725"/>
    </source>
</evidence>
<dbReference type="EMBL" id="WTUZ01000040">
    <property type="protein sequence ID" value="MZQ86895.1"/>
    <property type="molecule type" value="Genomic_DNA"/>
</dbReference>
<dbReference type="InterPro" id="IPR036291">
    <property type="entry name" value="NAD(P)-bd_dom_sf"/>
</dbReference>